<feature type="transmembrane region" description="Helical" evidence="5">
    <location>
        <begin position="342"/>
        <end position="363"/>
    </location>
</feature>
<comment type="subcellular location">
    <subcellularLocation>
        <location evidence="1">Membrane</location>
        <topology evidence="1">Multi-pass membrane protein</topology>
    </subcellularLocation>
</comment>
<reference evidence="7 8" key="1">
    <citation type="submission" date="2021-08" db="EMBL/GenBank/DDBJ databases">
        <authorList>
            <person name="Zhang D."/>
            <person name="Zhang A."/>
            <person name="Wang L."/>
        </authorList>
    </citation>
    <scope>NUCLEOTIDE SEQUENCE [LARGE SCALE GENOMIC DNA]</scope>
    <source>
        <strain evidence="7 8">WL0086</strain>
    </source>
</reference>
<dbReference type="InterPro" id="IPR007016">
    <property type="entry name" value="O-antigen_ligase-rel_domated"/>
</dbReference>
<feature type="transmembrane region" description="Helical" evidence="5">
    <location>
        <begin position="12"/>
        <end position="32"/>
    </location>
</feature>
<feature type="domain" description="O-antigen ligase-related" evidence="6">
    <location>
        <begin position="208"/>
        <end position="348"/>
    </location>
</feature>
<dbReference type="PANTHER" id="PTHR37422:SF23">
    <property type="entry name" value="TEICHURONIC ACID BIOSYNTHESIS PROTEIN TUAE"/>
    <property type="match status" value="1"/>
</dbReference>
<dbReference type="EMBL" id="CP139781">
    <property type="protein sequence ID" value="WRQ87488.1"/>
    <property type="molecule type" value="Genomic_DNA"/>
</dbReference>
<organism evidence="7 8">
    <name type="scientific">Actomonas aquatica</name>
    <dbReference type="NCBI Taxonomy" id="2866162"/>
    <lineage>
        <taxon>Bacteria</taxon>
        <taxon>Pseudomonadati</taxon>
        <taxon>Verrucomicrobiota</taxon>
        <taxon>Opitutia</taxon>
        <taxon>Opitutales</taxon>
        <taxon>Opitutaceae</taxon>
        <taxon>Actomonas</taxon>
    </lineage>
</organism>
<dbReference type="InterPro" id="IPR051533">
    <property type="entry name" value="WaaL-like"/>
</dbReference>
<keyword evidence="4 5" id="KW-0472">Membrane</keyword>
<dbReference type="GO" id="GO:0016874">
    <property type="term" value="F:ligase activity"/>
    <property type="evidence" value="ECO:0007669"/>
    <property type="project" value="UniProtKB-KW"/>
</dbReference>
<keyword evidence="2 5" id="KW-0812">Transmembrane</keyword>
<feature type="transmembrane region" description="Helical" evidence="5">
    <location>
        <begin position="38"/>
        <end position="60"/>
    </location>
</feature>
<dbReference type="RefSeq" id="WP_221030348.1">
    <property type="nucleotide sequence ID" value="NZ_CP139781.1"/>
</dbReference>
<dbReference type="PANTHER" id="PTHR37422">
    <property type="entry name" value="TEICHURONIC ACID BIOSYNTHESIS PROTEIN TUAE"/>
    <property type="match status" value="1"/>
</dbReference>
<evidence type="ECO:0000256" key="5">
    <source>
        <dbReference type="SAM" id="Phobius"/>
    </source>
</evidence>
<dbReference type="Pfam" id="PF04932">
    <property type="entry name" value="Wzy_C"/>
    <property type="match status" value="1"/>
</dbReference>
<feature type="transmembrane region" description="Helical" evidence="5">
    <location>
        <begin position="96"/>
        <end position="113"/>
    </location>
</feature>
<sequence length="636" mass="69506">MALSPRETVGVGAWLDRLITGLYLGVLAWVVWNLGGVMARPMGAGFAGAMAVVVLVWLRWLVLDATGLPRGWWWPLPMLAYAGLHVGGLSATPGRAVMDALLGVWGVAGWWGALHLVRFKETRRWLWLGVGLITVVMGLLAFYQRAVDPTWLPLDRIQSKQYQERSSGPFGVPNNMAAWMLMVLPPAWWLTWRCLRKRPEAALTAGVVAVLASAALVLSLSRGVWLAAFLALAVWATVGRSGGWGRRFGLGVAVLVVAGGLVAWSYAKLPVVRDRMDIMVEYRGERTRPMMWSAAWQTWQDSPWTGSGGGSFEAVLEKHRPAPFRDAPKWVHNDYLNVLSDYGVVGFGLSWGLAAVVLAGTAWRHSRRRVAQADGGERVAFDDGWRTAVGVGLLGLLLASVVDFHFHIPAVVWLAALAAAEWTGGRRRGDAVPRATVRTSRVRRIGAAAVGLVAVVLAVLAWPRYVAEQHRFLGRELTDKLADRGGAPSEEDLAAILVHFEAATRLAPEHELGWAELSMAIALQAHVEPERKVELGREAEVAARRALALSEAVAWHWVRLGVALDLQGEWAEGGLAFGRAVKLAPTNARVWFYQGFHFSQKAHTHALARVALATCLRLDGGIRQAKALRADLERSP</sequence>
<keyword evidence="8" id="KW-1185">Reference proteome</keyword>
<keyword evidence="7" id="KW-0436">Ligase</keyword>
<accession>A0ABZ1C888</accession>
<gene>
    <name evidence="7" type="ORF">K1X11_021955</name>
</gene>
<evidence type="ECO:0000313" key="7">
    <source>
        <dbReference type="EMBL" id="WRQ87488.1"/>
    </source>
</evidence>
<evidence type="ECO:0000259" key="6">
    <source>
        <dbReference type="Pfam" id="PF04932"/>
    </source>
</evidence>
<feature type="transmembrane region" description="Helical" evidence="5">
    <location>
        <begin position="408"/>
        <end position="424"/>
    </location>
</feature>
<feature type="transmembrane region" description="Helical" evidence="5">
    <location>
        <begin position="248"/>
        <end position="267"/>
    </location>
</feature>
<evidence type="ECO:0000256" key="4">
    <source>
        <dbReference type="ARBA" id="ARBA00023136"/>
    </source>
</evidence>
<feature type="transmembrane region" description="Helical" evidence="5">
    <location>
        <begin position="176"/>
        <end position="195"/>
    </location>
</feature>
<feature type="transmembrane region" description="Helical" evidence="5">
    <location>
        <begin position="125"/>
        <end position="143"/>
    </location>
</feature>
<dbReference type="SUPFAM" id="SSF48452">
    <property type="entry name" value="TPR-like"/>
    <property type="match status" value="1"/>
</dbReference>
<evidence type="ECO:0000256" key="1">
    <source>
        <dbReference type="ARBA" id="ARBA00004141"/>
    </source>
</evidence>
<keyword evidence="3 5" id="KW-1133">Transmembrane helix</keyword>
<dbReference type="Proteomes" id="UP000738431">
    <property type="component" value="Chromosome"/>
</dbReference>
<feature type="transmembrane region" description="Helical" evidence="5">
    <location>
        <begin position="202"/>
        <end position="218"/>
    </location>
</feature>
<feature type="transmembrane region" description="Helical" evidence="5">
    <location>
        <begin position="224"/>
        <end position="241"/>
    </location>
</feature>
<evidence type="ECO:0000256" key="2">
    <source>
        <dbReference type="ARBA" id="ARBA00022692"/>
    </source>
</evidence>
<protein>
    <submittedName>
        <fullName evidence="7">O-antigen ligase family protein</fullName>
    </submittedName>
</protein>
<name>A0ABZ1C888_9BACT</name>
<dbReference type="Gene3D" id="1.25.40.10">
    <property type="entry name" value="Tetratricopeptide repeat domain"/>
    <property type="match status" value="1"/>
</dbReference>
<reference evidence="7 8" key="2">
    <citation type="submission" date="2023-12" db="EMBL/GenBank/DDBJ databases">
        <title>Description of an unclassified Opitutus bacterium of Verrucomicrobiota.</title>
        <authorList>
            <person name="Zhang D.-F."/>
        </authorList>
    </citation>
    <scope>NUCLEOTIDE SEQUENCE [LARGE SCALE GENOMIC DNA]</scope>
    <source>
        <strain evidence="7 8">WL0086</strain>
    </source>
</reference>
<feature type="transmembrane region" description="Helical" evidence="5">
    <location>
        <begin position="445"/>
        <end position="465"/>
    </location>
</feature>
<evidence type="ECO:0000313" key="8">
    <source>
        <dbReference type="Proteomes" id="UP000738431"/>
    </source>
</evidence>
<feature type="transmembrane region" description="Helical" evidence="5">
    <location>
        <begin position="384"/>
        <end position="402"/>
    </location>
</feature>
<evidence type="ECO:0000256" key="3">
    <source>
        <dbReference type="ARBA" id="ARBA00022989"/>
    </source>
</evidence>
<dbReference type="InterPro" id="IPR011990">
    <property type="entry name" value="TPR-like_helical_dom_sf"/>
</dbReference>
<proteinExistence type="predicted"/>